<dbReference type="AlphaFoldDB" id="A0A5N6TE89"/>
<sequence length="156" mass="17405">MIFALGKGEWNVSDGPFTILHLVAHLTTIPDCLYEPIPRPTVLAVEVLLCTDEKWDLRTICGISTSVIGFSAHFAARFQFLDEPVLSWVWAEYNSLGLTCMRYTLTLPVQDVRTHIPGHKITPLRGLHHQSIPAEISTLAPGKRKVTHVIDPSLLI</sequence>
<dbReference type="Proteomes" id="UP000325780">
    <property type="component" value="Unassembled WGS sequence"/>
</dbReference>
<accession>A0A5N6TE89</accession>
<evidence type="ECO:0000313" key="1">
    <source>
        <dbReference type="EMBL" id="KAE8144694.1"/>
    </source>
</evidence>
<evidence type="ECO:0000313" key="2">
    <source>
        <dbReference type="Proteomes" id="UP000325780"/>
    </source>
</evidence>
<dbReference type="EMBL" id="ML742452">
    <property type="protein sequence ID" value="KAE8144694.1"/>
    <property type="molecule type" value="Genomic_DNA"/>
</dbReference>
<gene>
    <name evidence="1" type="ORF">BDV25DRAFT_88069</name>
</gene>
<keyword evidence="2" id="KW-1185">Reference proteome</keyword>
<reference evidence="1 2" key="1">
    <citation type="submission" date="2019-04" db="EMBL/GenBank/DDBJ databases">
        <title>Friends and foes A comparative genomics study of 23 Aspergillus species from section Flavi.</title>
        <authorList>
            <consortium name="DOE Joint Genome Institute"/>
            <person name="Kjaerbolling I."/>
            <person name="Vesth T."/>
            <person name="Frisvad J.C."/>
            <person name="Nybo J.L."/>
            <person name="Theobald S."/>
            <person name="Kildgaard S."/>
            <person name="Isbrandt T."/>
            <person name="Kuo A."/>
            <person name="Sato A."/>
            <person name="Lyhne E.K."/>
            <person name="Kogle M.E."/>
            <person name="Wiebenga A."/>
            <person name="Kun R.S."/>
            <person name="Lubbers R.J."/>
            <person name="Makela M.R."/>
            <person name="Barry K."/>
            <person name="Chovatia M."/>
            <person name="Clum A."/>
            <person name="Daum C."/>
            <person name="Haridas S."/>
            <person name="He G."/>
            <person name="LaButti K."/>
            <person name="Lipzen A."/>
            <person name="Mondo S."/>
            <person name="Riley R."/>
            <person name="Salamov A."/>
            <person name="Simmons B.A."/>
            <person name="Magnuson J.K."/>
            <person name="Henrissat B."/>
            <person name="Mortensen U.H."/>
            <person name="Larsen T.O."/>
            <person name="Devries R.P."/>
            <person name="Grigoriev I.V."/>
            <person name="Machida M."/>
            <person name="Baker S.E."/>
            <person name="Andersen M.R."/>
        </authorList>
    </citation>
    <scope>NUCLEOTIDE SEQUENCE [LARGE SCALE GENOMIC DNA]</scope>
    <source>
        <strain evidence="1 2">IBT 18842</strain>
    </source>
</reference>
<name>A0A5N6TE89_ASPAV</name>
<proteinExistence type="predicted"/>
<organism evidence="1 2">
    <name type="scientific">Aspergillus avenaceus</name>
    <dbReference type="NCBI Taxonomy" id="36643"/>
    <lineage>
        <taxon>Eukaryota</taxon>
        <taxon>Fungi</taxon>
        <taxon>Dikarya</taxon>
        <taxon>Ascomycota</taxon>
        <taxon>Pezizomycotina</taxon>
        <taxon>Eurotiomycetes</taxon>
        <taxon>Eurotiomycetidae</taxon>
        <taxon>Eurotiales</taxon>
        <taxon>Aspergillaceae</taxon>
        <taxon>Aspergillus</taxon>
        <taxon>Aspergillus subgen. Circumdati</taxon>
    </lineage>
</organism>
<protein>
    <submittedName>
        <fullName evidence="1">Uncharacterized protein</fullName>
    </submittedName>
</protein>